<accession>A0A2P8HYB0</accession>
<dbReference type="FunFam" id="2.40.50.140:FF:000058">
    <property type="entry name" value="Transcription termination/antitermination protein NusA"/>
    <property type="match status" value="1"/>
</dbReference>
<proteinExistence type="inferred from homology"/>
<feature type="compositionally biased region" description="Acidic residues" evidence="8">
    <location>
        <begin position="375"/>
        <end position="390"/>
    </location>
</feature>
<comment type="subunit">
    <text evidence="7">Monomer. Binds directly to the core enzyme of the DNA-dependent RNA polymerase and to nascent RNA.</text>
</comment>
<dbReference type="OrthoDB" id="9807233at2"/>
<comment type="similarity">
    <text evidence="7">Belongs to the NusA family.</text>
</comment>
<dbReference type="SMART" id="SM00322">
    <property type="entry name" value="KH"/>
    <property type="match status" value="2"/>
</dbReference>
<gene>
    <name evidence="7" type="primary">nusA</name>
    <name evidence="10" type="ORF">B0H94_101138</name>
</gene>
<dbReference type="InterPro" id="IPR012340">
    <property type="entry name" value="NA-bd_OB-fold"/>
</dbReference>
<dbReference type="FunFam" id="3.30.300.20:FF:000005">
    <property type="entry name" value="Transcription termination/antitermination protein NusA"/>
    <property type="match status" value="1"/>
</dbReference>
<dbReference type="AlphaFoldDB" id="A0A2P8HYB0"/>
<dbReference type="GO" id="GO:0006353">
    <property type="term" value="P:DNA-templated transcription termination"/>
    <property type="evidence" value="ECO:0007669"/>
    <property type="project" value="UniProtKB-UniRule"/>
</dbReference>
<dbReference type="HAMAP" id="MF_00945_B">
    <property type="entry name" value="NusA_B"/>
    <property type="match status" value="1"/>
</dbReference>
<dbReference type="InterPro" id="IPR010213">
    <property type="entry name" value="TF_NusA"/>
</dbReference>
<comment type="subcellular location">
    <subcellularLocation>
        <location evidence="7">Cytoplasm</location>
    </subcellularLocation>
</comment>
<dbReference type="InterPro" id="IPR015946">
    <property type="entry name" value="KH_dom-like_a/b"/>
</dbReference>
<dbReference type="Pfam" id="PF08529">
    <property type="entry name" value="NusA_N"/>
    <property type="match status" value="1"/>
</dbReference>
<evidence type="ECO:0000256" key="8">
    <source>
        <dbReference type="SAM" id="MobiDB-lite"/>
    </source>
</evidence>
<dbReference type="Pfam" id="PF00575">
    <property type="entry name" value="S1"/>
    <property type="match status" value="1"/>
</dbReference>
<dbReference type="GO" id="GO:0005829">
    <property type="term" value="C:cytosol"/>
    <property type="evidence" value="ECO:0007669"/>
    <property type="project" value="TreeGrafter"/>
</dbReference>
<keyword evidence="5 7" id="KW-0805">Transcription regulation</keyword>
<dbReference type="GO" id="GO:0031564">
    <property type="term" value="P:transcription antitermination"/>
    <property type="evidence" value="ECO:0007669"/>
    <property type="project" value="UniProtKB-UniRule"/>
</dbReference>
<evidence type="ECO:0000256" key="6">
    <source>
        <dbReference type="ARBA" id="ARBA00023163"/>
    </source>
</evidence>
<dbReference type="NCBIfam" id="TIGR01953">
    <property type="entry name" value="NusA"/>
    <property type="match status" value="1"/>
</dbReference>
<evidence type="ECO:0000256" key="3">
    <source>
        <dbReference type="ARBA" id="ARBA00022814"/>
    </source>
</evidence>
<dbReference type="SUPFAM" id="SSF54814">
    <property type="entry name" value="Prokaryotic type KH domain (KH-domain type II)"/>
    <property type="match status" value="2"/>
</dbReference>
<keyword evidence="3 7" id="KW-0889">Transcription antitermination</keyword>
<dbReference type="SUPFAM" id="SSF50249">
    <property type="entry name" value="Nucleic acid-binding proteins"/>
    <property type="match status" value="1"/>
</dbReference>
<dbReference type="InterPro" id="IPR058582">
    <property type="entry name" value="KH_NusA_2nd"/>
</dbReference>
<sequence length="423" mass="47711">MNNDFMDALNTLEVDKGIDKELVLEAIESALITAYKKNFSQAHNVRVDINRDNGAIRVFAQKTVVEEVFDLRMEIALDAARDIDPQYQLDDIVEIEVTPKDFGRIAAQTAKQVVTQRVREAERGLIYDEFIDREEDIMTGIVQRQDHRFIYVDLGKVEALLPQSEQMPNETYRHNDRIKAFITKVDQKNKGPQIMISRTHPGLLKRLFELEVPEIYDGTVEIMSVAREAGDRSKISVHAEDPEVDPVGSCVGPKGQRVQTIVNELKGEKIDIVEYSKDPVDFVSNALSPSKVLDVQVDVEDLSTVVIVPDYQLSLAIGKRGQNARLAAKLTGWKIDIKSQSEAEELGMYDPATAELPGEERDLSLFRPQSKASEAEAEDDVLFDEEESHEAEEPLLRIEDEDEETPAWPAEETLKTSDDDEQS</sequence>
<dbReference type="PANTHER" id="PTHR22648:SF0">
    <property type="entry name" value="TRANSCRIPTION TERMINATION_ANTITERMINATION PROTEIN NUSA"/>
    <property type="match status" value="1"/>
</dbReference>
<comment type="caution">
    <text evidence="10">The sequence shown here is derived from an EMBL/GenBank/DDBJ whole genome shotgun (WGS) entry which is preliminary data.</text>
</comment>
<dbReference type="PANTHER" id="PTHR22648">
    <property type="entry name" value="TRANSCRIPTION TERMINATION FACTOR NUSA"/>
    <property type="match status" value="1"/>
</dbReference>
<keyword evidence="1 7" id="KW-0806">Transcription termination</keyword>
<evidence type="ECO:0000259" key="9">
    <source>
        <dbReference type="PROSITE" id="PS50126"/>
    </source>
</evidence>
<dbReference type="RefSeq" id="WP_106587309.1">
    <property type="nucleotide sequence ID" value="NZ_PYAV01000001.1"/>
</dbReference>
<dbReference type="Gene3D" id="3.30.300.20">
    <property type="match status" value="2"/>
</dbReference>
<dbReference type="PROSITE" id="PS50084">
    <property type="entry name" value="KH_TYPE_1"/>
    <property type="match status" value="1"/>
</dbReference>
<keyword evidence="11" id="KW-1185">Reference proteome</keyword>
<feature type="region of interest" description="Disordered" evidence="8">
    <location>
        <begin position="355"/>
        <end position="423"/>
    </location>
</feature>
<dbReference type="FunFam" id="3.30.300.20:FF:000002">
    <property type="entry name" value="Transcription termination/antitermination protein NusA"/>
    <property type="match status" value="1"/>
</dbReference>
<keyword evidence="6 7" id="KW-0804">Transcription</keyword>
<dbReference type="GO" id="GO:0003700">
    <property type="term" value="F:DNA-binding transcription factor activity"/>
    <property type="evidence" value="ECO:0007669"/>
    <property type="project" value="InterPro"/>
</dbReference>
<evidence type="ECO:0000256" key="1">
    <source>
        <dbReference type="ARBA" id="ARBA00022472"/>
    </source>
</evidence>
<dbReference type="Pfam" id="PF26594">
    <property type="entry name" value="KH_NusA_2nd"/>
    <property type="match status" value="1"/>
</dbReference>
<dbReference type="FunFam" id="3.30.1480.10:FF:000002">
    <property type="entry name" value="Transcription termination/antitermination protein NusA"/>
    <property type="match status" value="1"/>
</dbReference>
<dbReference type="GO" id="GO:0003723">
    <property type="term" value="F:RNA binding"/>
    <property type="evidence" value="ECO:0007669"/>
    <property type="project" value="UniProtKB-UniRule"/>
</dbReference>
<dbReference type="Pfam" id="PF13184">
    <property type="entry name" value="KH_NusA_1st"/>
    <property type="match status" value="1"/>
</dbReference>
<dbReference type="InterPro" id="IPR003029">
    <property type="entry name" value="S1_domain"/>
</dbReference>
<dbReference type="SMART" id="SM00316">
    <property type="entry name" value="S1"/>
    <property type="match status" value="1"/>
</dbReference>
<comment type="function">
    <text evidence="7">Participates in both transcription termination and antitermination.</text>
</comment>
<dbReference type="EMBL" id="PYAV01000001">
    <property type="protein sequence ID" value="PSL51228.1"/>
    <property type="molecule type" value="Genomic_DNA"/>
</dbReference>
<evidence type="ECO:0000313" key="11">
    <source>
        <dbReference type="Proteomes" id="UP000242310"/>
    </source>
</evidence>
<dbReference type="PROSITE" id="PS50126">
    <property type="entry name" value="S1"/>
    <property type="match status" value="1"/>
</dbReference>
<dbReference type="Gene3D" id="2.40.50.140">
    <property type="entry name" value="Nucleic acid-binding proteins"/>
    <property type="match status" value="1"/>
</dbReference>
<keyword evidence="2 7" id="KW-0963">Cytoplasm</keyword>
<dbReference type="InterPro" id="IPR030842">
    <property type="entry name" value="TF_NusA_bacterial"/>
</dbReference>
<dbReference type="SUPFAM" id="SSF69705">
    <property type="entry name" value="Transcription factor NusA, N-terminal domain"/>
    <property type="match status" value="1"/>
</dbReference>
<dbReference type="InterPro" id="IPR009019">
    <property type="entry name" value="KH_sf_prok-type"/>
</dbReference>
<feature type="domain" description="S1 motif" evidence="9">
    <location>
        <begin position="135"/>
        <end position="199"/>
    </location>
</feature>
<dbReference type="InterPro" id="IPR036555">
    <property type="entry name" value="NusA_N_sf"/>
</dbReference>
<evidence type="ECO:0000256" key="7">
    <source>
        <dbReference type="HAMAP-Rule" id="MF_00945"/>
    </source>
</evidence>
<evidence type="ECO:0000256" key="4">
    <source>
        <dbReference type="ARBA" id="ARBA00022884"/>
    </source>
</evidence>
<evidence type="ECO:0000256" key="5">
    <source>
        <dbReference type="ARBA" id="ARBA00023015"/>
    </source>
</evidence>
<name>A0A2P8HYB0_9BACI</name>
<organism evidence="10 11">
    <name type="scientific">Salsuginibacillus halophilus</name>
    <dbReference type="NCBI Taxonomy" id="517424"/>
    <lineage>
        <taxon>Bacteria</taxon>
        <taxon>Bacillati</taxon>
        <taxon>Bacillota</taxon>
        <taxon>Bacilli</taxon>
        <taxon>Bacillales</taxon>
        <taxon>Bacillaceae</taxon>
        <taxon>Salsuginibacillus</taxon>
    </lineage>
</organism>
<protein>
    <recommendedName>
        <fullName evidence="7">Transcription termination/antitermination protein NusA</fullName>
    </recommendedName>
</protein>
<dbReference type="Proteomes" id="UP000242310">
    <property type="component" value="Unassembled WGS sequence"/>
</dbReference>
<dbReference type="InterPro" id="IPR025249">
    <property type="entry name" value="TF_NusA_KH_1st"/>
</dbReference>
<dbReference type="CDD" id="cd02134">
    <property type="entry name" value="KH-II_NusA_rpt1"/>
    <property type="match status" value="1"/>
</dbReference>
<evidence type="ECO:0000313" key="10">
    <source>
        <dbReference type="EMBL" id="PSL51228.1"/>
    </source>
</evidence>
<keyword evidence="4 7" id="KW-0694">RNA-binding</keyword>
<dbReference type="CDD" id="cd04455">
    <property type="entry name" value="S1_NusA"/>
    <property type="match status" value="1"/>
</dbReference>
<dbReference type="Gene3D" id="3.30.1480.10">
    <property type="entry name" value="NusA, N-terminal domain"/>
    <property type="match status" value="1"/>
</dbReference>
<dbReference type="CDD" id="cd22529">
    <property type="entry name" value="KH-II_NusA_rpt2"/>
    <property type="match status" value="1"/>
</dbReference>
<dbReference type="InterPro" id="IPR013735">
    <property type="entry name" value="TF_NusA_N"/>
</dbReference>
<reference evidence="10 11" key="1">
    <citation type="submission" date="2018-03" db="EMBL/GenBank/DDBJ databases">
        <title>Genomic Encyclopedia of Type Strains, Phase III (KMG-III): the genomes of soil and plant-associated and newly described type strains.</title>
        <authorList>
            <person name="Whitman W."/>
        </authorList>
    </citation>
    <scope>NUCLEOTIDE SEQUENCE [LARGE SCALE GENOMIC DNA]</scope>
    <source>
        <strain evidence="10 11">CGMCC 1.07653</strain>
    </source>
</reference>
<dbReference type="InterPro" id="IPR004087">
    <property type="entry name" value="KH_dom"/>
</dbReference>
<evidence type="ECO:0000256" key="2">
    <source>
        <dbReference type="ARBA" id="ARBA00022490"/>
    </source>
</evidence>